<reference evidence="4 5" key="1">
    <citation type="journal article" date="2012" name="Science">
        <title>Ecological populations of bacteria act as socially cohesive units of antibiotic production and resistance.</title>
        <authorList>
            <person name="Cordero O.X."/>
            <person name="Wildschutte H."/>
            <person name="Kirkup B."/>
            <person name="Proehl S."/>
            <person name="Ngo L."/>
            <person name="Hussain F."/>
            <person name="Le Roux F."/>
            <person name="Mincer T."/>
            <person name="Polz M.F."/>
        </authorList>
    </citation>
    <scope>NUCLEOTIDE SEQUENCE [LARGE SCALE GENOMIC DNA]</scope>
    <source>
        <strain evidence="4 5">FF-454</strain>
    </source>
</reference>
<dbReference type="Pfam" id="PF02567">
    <property type="entry name" value="PhzC-PhzF"/>
    <property type="match status" value="1"/>
</dbReference>
<organism evidence="4 5">
    <name type="scientific">Enterovibrio norvegicus FF-454</name>
    <dbReference type="NCBI Taxonomy" id="1185651"/>
    <lineage>
        <taxon>Bacteria</taxon>
        <taxon>Pseudomonadati</taxon>
        <taxon>Pseudomonadota</taxon>
        <taxon>Gammaproteobacteria</taxon>
        <taxon>Vibrionales</taxon>
        <taxon>Vibrionaceae</taxon>
        <taxon>Enterovibrio</taxon>
    </lineage>
</organism>
<dbReference type="AlphaFoldDB" id="A0A1E5CF36"/>
<dbReference type="GO" id="GO:0005737">
    <property type="term" value="C:cytoplasm"/>
    <property type="evidence" value="ECO:0007669"/>
    <property type="project" value="TreeGrafter"/>
</dbReference>
<sequence>MSELIEVYVVNAFVADNKGGNPAGVVLNSAHLTAKQMQSIAKELGHSETAFVSPSKKADFRVRFFTPTNEVEFCGHATVGTFSTLFKNGKIEAGDYKQETGAGVLGVSVSPEGRISMEQTLPKFGKEFAADELASMLGLTVEDILATGLPVKAVSTGLFDIIVPVTDEAVLNKVSPDFAAIKKFNKATKTGAVHVFSLTPAESDISARCRNFAPLLGINEESATGSAAGALASYLHVYQGGGKYRYLFEQGENLNRRSLIWASVEPDGDDITQVSVGGFSDKPQRIPFRIEEATE</sequence>
<proteinExistence type="inferred from homology"/>
<dbReference type="NCBIfam" id="TIGR00654">
    <property type="entry name" value="PhzF_family"/>
    <property type="match status" value="1"/>
</dbReference>
<comment type="similarity">
    <text evidence="1">Belongs to the PhzF family.</text>
</comment>
<dbReference type="InterPro" id="IPR003719">
    <property type="entry name" value="Phenazine_PhzF-like"/>
</dbReference>
<dbReference type="PANTHER" id="PTHR13774:SF39">
    <property type="entry name" value="BIOSYNTHESIS PROTEIN, PUTATIVE-RELATED"/>
    <property type="match status" value="1"/>
</dbReference>
<dbReference type="Gene3D" id="3.10.310.10">
    <property type="entry name" value="Diaminopimelate Epimerase, Chain A, domain 1"/>
    <property type="match status" value="2"/>
</dbReference>
<evidence type="ECO:0000256" key="1">
    <source>
        <dbReference type="ARBA" id="ARBA00008270"/>
    </source>
</evidence>
<evidence type="ECO:0000313" key="4">
    <source>
        <dbReference type="EMBL" id="OEE64111.1"/>
    </source>
</evidence>
<feature type="active site" evidence="3">
    <location>
        <position position="48"/>
    </location>
</feature>
<protein>
    <submittedName>
        <fullName evidence="4">Phenazine biosynthesis protein PhzF family</fullName>
    </submittedName>
</protein>
<evidence type="ECO:0000313" key="5">
    <source>
        <dbReference type="Proteomes" id="UP000095039"/>
    </source>
</evidence>
<keyword evidence="5" id="KW-1185">Reference proteome</keyword>
<accession>A0A1E5CF36</accession>
<keyword evidence="2" id="KW-0413">Isomerase</keyword>
<dbReference type="EMBL" id="AJWN02000010">
    <property type="protein sequence ID" value="OEE64111.1"/>
    <property type="molecule type" value="Genomic_DNA"/>
</dbReference>
<dbReference type="SUPFAM" id="SSF54506">
    <property type="entry name" value="Diaminopimelate epimerase-like"/>
    <property type="match status" value="1"/>
</dbReference>
<name>A0A1E5CF36_9GAMM</name>
<dbReference type="RefSeq" id="WP_016960243.1">
    <property type="nucleotide sequence ID" value="NZ_AJWN02000010.1"/>
</dbReference>
<dbReference type="GO" id="GO:0016853">
    <property type="term" value="F:isomerase activity"/>
    <property type="evidence" value="ECO:0007669"/>
    <property type="project" value="UniProtKB-KW"/>
</dbReference>
<comment type="caution">
    <text evidence="4">The sequence shown here is derived from an EMBL/GenBank/DDBJ whole genome shotgun (WGS) entry which is preliminary data.</text>
</comment>
<dbReference type="Proteomes" id="UP000095039">
    <property type="component" value="Unassembled WGS sequence"/>
</dbReference>
<evidence type="ECO:0000256" key="3">
    <source>
        <dbReference type="PIRSR" id="PIRSR016184-1"/>
    </source>
</evidence>
<dbReference type="PANTHER" id="PTHR13774">
    <property type="entry name" value="PHENAZINE BIOSYNTHESIS PROTEIN"/>
    <property type="match status" value="1"/>
</dbReference>
<gene>
    <name evidence="4" type="ORF">A1OK_18165</name>
</gene>
<dbReference type="PIRSF" id="PIRSF016184">
    <property type="entry name" value="PhzC_PhzF"/>
    <property type="match status" value="1"/>
</dbReference>
<evidence type="ECO:0000256" key="2">
    <source>
        <dbReference type="ARBA" id="ARBA00023235"/>
    </source>
</evidence>